<dbReference type="InterPro" id="IPR050309">
    <property type="entry name" value="Type-B_Carboxylest/Lipase"/>
</dbReference>
<dbReference type="EC" id="3.1.1.-" evidence="3"/>
<keyword evidence="6" id="KW-1185">Reference proteome</keyword>
<dbReference type="SUPFAM" id="SSF53474">
    <property type="entry name" value="alpha/beta-Hydrolases"/>
    <property type="match status" value="1"/>
</dbReference>
<dbReference type="Gene3D" id="3.40.50.1820">
    <property type="entry name" value="alpha/beta hydrolase"/>
    <property type="match status" value="1"/>
</dbReference>
<name>E0S1B3_BUTPB</name>
<dbReference type="HOGENOM" id="CLU_006586_16_4_9"/>
<sequence length="529" mass="59283">MQKAINCIKEGITMSVFKCDESTIVSTRAGKLQGYYYNGVYVFKGVHYAEAERFMQPTEVKPWEGVADATSYGMVCNLMHQDDPQGELMVPHAYWPMSEHCQNLNIWTTGLGENCKKPVMVWLHGGGFFAGSAIEQLAYEGDAMAINGDVVVVTVNHRLNILGYLDLEPFGDKYKNSANCGNADLVAALKWVHENIAAFGGDPDNVTLFGQSGGGMKVTSLMQTPAADGLFHKAFVMSGVLDFDGFGEQKGGGREIVSGMLRELGLTDKDVSKLETLPYPELVSAYEKAAEKITDPTVYRGMAPMVNDYYLGEPHHIGFTEHAGTIPMMIGTVIGEFAFQPLFFNKYEMTEDEQRALVQEKYHEYTDEMIRLFKKAYPGKKITDLISLDYMFRIPTMKLIAEASKRKEANVYSYMFAYEFPIQNGKIAWHCSDIPFVFHNIERVPSANVEGVSDKLQEQIFACVMSFARTGDPNNDKISEWPASKENDEATFVFDKECECRHNYDHELVRLGQEAVSKYSVGEFGNVQH</sequence>
<evidence type="ECO:0000313" key="5">
    <source>
        <dbReference type="EMBL" id="ADL33588.1"/>
    </source>
</evidence>
<keyword evidence="2 3" id="KW-0378">Hydrolase</keyword>
<dbReference type="KEGG" id="bpb:bpr_I0846"/>
<dbReference type="PROSITE" id="PS00122">
    <property type="entry name" value="CARBOXYLESTERASE_B_1"/>
    <property type="match status" value="1"/>
</dbReference>
<gene>
    <name evidence="5" type="ordered locus">bpr_I0846</name>
</gene>
<dbReference type="InterPro" id="IPR002018">
    <property type="entry name" value="CarbesteraseB"/>
</dbReference>
<dbReference type="STRING" id="515622.bpr_I0846"/>
<dbReference type="AlphaFoldDB" id="E0S1B3"/>
<dbReference type="ESTHER" id="butpb-e0s1b3">
    <property type="family name" value="Carb_B_Bacteria"/>
</dbReference>
<dbReference type="InterPro" id="IPR019826">
    <property type="entry name" value="Carboxylesterase_B_AS"/>
</dbReference>
<evidence type="ECO:0000256" key="3">
    <source>
        <dbReference type="RuleBase" id="RU361235"/>
    </source>
</evidence>
<evidence type="ECO:0000259" key="4">
    <source>
        <dbReference type="Pfam" id="PF00135"/>
    </source>
</evidence>
<reference evidence="5 6" key="1">
    <citation type="journal article" date="2010" name="PLoS ONE">
        <title>The glycobiome of the rumen bacterium Butyrivibrio proteoclasticus B316(T) highlights adaptation to a polysaccharide-rich environment.</title>
        <authorList>
            <person name="Kelly W.J."/>
            <person name="Leahy S.C."/>
            <person name="Altermann E."/>
            <person name="Yeoman C.J."/>
            <person name="Dunne J.C."/>
            <person name="Kong Z."/>
            <person name="Pacheco D.M."/>
            <person name="Li D."/>
            <person name="Noel S.J."/>
            <person name="Moon C.D."/>
            <person name="Cookson A.L."/>
            <person name="Attwood G.T."/>
        </authorList>
    </citation>
    <scope>NUCLEOTIDE SEQUENCE [LARGE SCALE GENOMIC DNA]</scope>
    <source>
        <strain evidence="6">ATCC 51982 / DSM 14932 / B316</strain>
    </source>
</reference>
<dbReference type="EMBL" id="CP001810">
    <property type="protein sequence ID" value="ADL33588.1"/>
    <property type="molecule type" value="Genomic_DNA"/>
</dbReference>
<feature type="domain" description="Carboxylesterase type B" evidence="4">
    <location>
        <begin position="22"/>
        <end position="504"/>
    </location>
</feature>
<dbReference type="Pfam" id="PF00135">
    <property type="entry name" value="COesterase"/>
    <property type="match status" value="1"/>
</dbReference>
<dbReference type="eggNOG" id="COG2272">
    <property type="taxonomic scope" value="Bacteria"/>
</dbReference>
<evidence type="ECO:0000313" key="6">
    <source>
        <dbReference type="Proteomes" id="UP000001299"/>
    </source>
</evidence>
<evidence type="ECO:0000256" key="2">
    <source>
        <dbReference type="ARBA" id="ARBA00022801"/>
    </source>
</evidence>
<dbReference type="GO" id="GO:0016787">
    <property type="term" value="F:hydrolase activity"/>
    <property type="evidence" value="ECO:0007669"/>
    <property type="project" value="UniProtKB-KW"/>
</dbReference>
<organism evidence="5 6">
    <name type="scientific">Butyrivibrio proteoclasticus (strain ATCC 51982 / DSM 14932 / B316)</name>
    <name type="common">Clostridium proteoclasticum</name>
    <dbReference type="NCBI Taxonomy" id="515622"/>
    <lineage>
        <taxon>Bacteria</taxon>
        <taxon>Bacillati</taxon>
        <taxon>Bacillota</taxon>
        <taxon>Clostridia</taxon>
        <taxon>Lachnospirales</taxon>
        <taxon>Lachnospiraceae</taxon>
        <taxon>Butyrivibrio</taxon>
    </lineage>
</organism>
<evidence type="ECO:0000256" key="1">
    <source>
        <dbReference type="ARBA" id="ARBA00005964"/>
    </source>
</evidence>
<proteinExistence type="inferred from homology"/>
<dbReference type="PANTHER" id="PTHR11559">
    <property type="entry name" value="CARBOXYLESTERASE"/>
    <property type="match status" value="1"/>
</dbReference>
<dbReference type="InterPro" id="IPR029058">
    <property type="entry name" value="AB_hydrolase_fold"/>
</dbReference>
<dbReference type="Proteomes" id="UP000001299">
    <property type="component" value="Chromosome 1"/>
</dbReference>
<accession>E0S1B3</accession>
<comment type="similarity">
    <text evidence="1 3">Belongs to the type-B carboxylesterase/lipase family.</text>
</comment>
<protein>
    <recommendedName>
        <fullName evidence="3">Carboxylic ester hydrolase</fullName>
        <ecNumber evidence="3">3.1.1.-</ecNumber>
    </recommendedName>
</protein>